<feature type="transmembrane region" description="Helical" evidence="7">
    <location>
        <begin position="163"/>
        <end position="186"/>
    </location>
</feature>
<evidence type="ECO:0000256" key="2">
    <source>
        <dbReference type="ARBA" id="ARBA00022692"/>
    </source>
</evidence>
<evidence type="ECO:0000256" key="5">
    <source>
        <dbReference type="ARBA" id="ARBA00038359"/>
    </source>
</evidence>
<evidence type="ECO:0000256" key="6">
    <source>
        <dbReference type="SAM" id="MobiDB-lite"/>
    </source>
</evidence>
<comment type="similarity">
    <text evidence="5">Belongs to the SAT4 family.</text>
</comment>
<feature type="transmembrane region" description="Helical" evidence="7">
    <location>
        <begin position="43"/>
        <end position="67"/>
    </location>
</feature>
<dbReference type="PANTHER" id="PTHR33048">
    <property type="entry name" value="PTH11-LIKE INTEGRAL MEMBRANE PROTEIN (AFU_ORTHOLOGUE AFUA_5G11245)"/>
    <property type="match status" value="1"/>
</dbReference>
<keyword evidence="10" id="KW-1185">Reference proteome</keyword>
<evidence type="ECO:0000256" key="3">
    <source>
        <dbReference type="ARBA" id="ARBA00022989"/>
    </source>
</evidence>
<sequence>MAMTGEARAIIVTNSVFLVLAWISVCLRLVARKKYGNALGADDYYIMAALAFSAALVITIIVGASIGGFGTLYENMSEATAVIFLKILFVLQFWYIIAVALVKMSVLYFYARIFRTNGMPLGIKIMLAIVVGWMISFLFATFFQVWPLWCNWTVCDPTTNYPAMYVLSSVTDIILDIAILSLPVSFVRKLKMSNSKKVCVTAIFGLGIFCTVASIARLVYTVGFLQVDIVGNYAINFDTNVVNIIMWSGIEACASTVCANLPCYGQLVGGGPKTASYIKSVGSSFGGSSKPYRKPSRPDGSASLEGIVPSVPSGLQTRIESTNANNLDPDIELNQVQVRTTISAQSDCAEDGMR</sequence>
<evidence type="ECO:0000256" key="1">
    <source>
        <dbReference type="ARBA" id="ARBA00004141"/>
    </source>
</evidence>
<dbReference type="Proteomes" id="UP000664521">
    <property type="component" value="Unassembled WGS sequence"/>
</dbReference>
<keyword evidence="3 7" id="KW-1133">Transmembrane helix</keyword>
<accession>A0A8H3J3N2</accession>
<gene>
    <name evidence="9" type="ORF">HETSPECPRED_002163</name>
</gene>
<proteinExistence type="inferred from homology"/>
<dbReference type="OrthoDB" id="5398388at2759"/>
<dbReference type="AlphaFoldDB" id="A0A8H3J3N2"/>
<evidence type="ECO:0000313" key="9">
    <source>
        <dbReference type="EMBL" id="CAF9940093.1"/>
    </source>
</evidence>
<dbReference type="InterPro" id="IPR052337">
    <property type="entry name" value="SAT4-like"/>
</dbReference>
<feature type="region of interest" description="Disordered" evidence="6">
    <location>
        <begin position="284"/>
        <end position="303"/>
    </location>
</feature>
<dbReference type="EMBL" id="CAJPDS010000145">
    <property type="protein sequence ID" value="CAF9940093.1"/>
    <property type="molecule type" value="Genomic_DNA"/>
</dbReference>
<feature type="transmembrane region" description="Helical" evidence="7">
    <location>
        <begin position="12"/>
        <end position="31"/>
    </location>
</feature>
<reference evidence="9" key="1">
    <citation type="submission" date="2021-03" db="EMBL/GenBank/DDBJ databases">
        <authorList>
            <person name="Tagirdzhanova G."/>
        </authorList>
    </citation>
    <scope>NUCLEOTIDE SEQUENCE</scope>
</reference>
<evidence type="ECO:0000256" key="4">
    <source>
        <dbReference type="ARBA" id="ARBA00023136"/>
    </source>
</evidence>
<protein>
    <recommendedName>
        <fullName evidence="8">Rhodopsin domain-containing protein</fullName>
    </recommendedName>
</protein>
<comment type="caution">
    <text evidence="9">The sequence shown here is derived from an EMBL/GenBank/DDBJ whole genome shotgun (WGS) entry which is preliminary data.</text>
</comment>
<evidence type="ECO:0000313" key="10">
    <source>
        <dbReference type="Proteomes" id="UP000664521"/>
    </source>
</evidence>
<feature type="domain" description="Rhodopsin" evidence="8">
    <location>
        <begin position="27"/>
        <end position="267"/>
    </location>
</feature>
<organism evidence="9 10">
    <name type="scientific">Heterodermia speciosa</name>
    <dbReference type="NCBI Taxonomy" id="116794"/>
    <lineage>
        <taxon>Eukaryota</taxon>
        <taxon>Fungi</taxon>
        <taxon>Dikarya</taxon>
        <taxon>Ascomycota</taxon>
        <taxon>Pezizomycotina</taxon>
        <taxon>Lecanoromycetes</taxon>
        <taxon>OSLEUM clade</taxon>
        <taxon>Lecanoromycetidae</taxon>
        <taxon>Caliciales</taxon>
        <taxon>Physciaceae</taxon>
        <taxon>Heterodermia</taxon>
    </lineage>
</organism>
<dbReference type="Pfam" id="PF20684">
    <property type="entry name" value="Fung_rhodopsin"/>
    <property type="match status" value="1"/>
</dbReference>
<feature type="transmembrane region" description="Helical" evidence="7">
    <location>
        <begin position="87"/>
        <end position="111"/>
    </location>
</feature>
<comment type="subcellular location">
    <subcellularLocation>
        <location evidence="1">Membrane</location>
        <topology evidence="1">Multi-pass membrane protein</topology>
    </subcellularLocation>
</comment>
<keyword evidence="4 7" id="KW-0472">Membrane</keyword>
<evidence type="ECO:0000259" key="8">
    <source>
        <dbReference type="Pfam" id="PF20684"/>
    </source>
</evidence>
<evidence type="ECO:0000256" key="7">
    <source>
        <dbReference type="SAM" id="Phobius"/>
    </source>
</evidence>
<dbReference type="PANTHER" id="PTHR33048:SF134">
    <property type="entry name" value="INTEGRAL MEMBRANE PROTEIN"/>
    <property type="match status" value="1"/>
</dbReference>
<feature type="transmembrane region" description="Helical" evidence="7">
    <location>
        <begin position="198"/>
        <end position="220"/>
    </location>
</feature>
<dbReference type="GO" id="GO:0016020">
    <property type="term" value="C:membrane"/>
    <property type="evidence" value="ECO:0007669"/>
    <property type="project" value="UniProtKB-SubCell"/>
</dbReference>
<feature type="transmembrane region" description="Helical" evidence="7">
    <location>
        <begin position="123"/>
        <end position="143"/>
    </location>
</feature>
<keyword evidence="2 7" id="KW-0812">Transmembrane</keyword>
<name>A0A8H3J3N2_9LECA</name>
<dbReference type="InterPro" id="IPR049326">
    <property type="entry name" value="Rhodopsin_dom_fungi"/>
</dbReference>